<proteinExistence type="predicted"/>
<feature type="non-terminal residue" evidence="2">
    <location>
        <position position="52"/>
    </location>
</feature>
<sequence>MAGINHAFSSGKADDADATLVNPSDWNAEHEPNLTTKGDLIAHGATNAARLA</sequence>
<gene>
    <name evidence="2" type="ORF">LCGC14_1860590</name>
</gene>
<organism evidence="2">
    <name type="scientific">marine sediment metagenome</name>
    <dbReference type="NCBI Taxonomy" id="412755"/>
    <lineage>
        <taxon>unclassified sequences</taxon>
        <taxon>metagenomes</taxon>
        <taxon>ecological metagenomes</taxon>
    </lineage>
</organism>
<evidence type="ECO:0000313" key="2">
    <source>
        <dbReference type="EMBL" id="KKL94843.1"/>
    </source>
</evidence>
<name>A0A0F9G826_9ZZZZ</name>
<reference evidence="2" key="1">
    <citation type="journal article" date="2015" name="Nature">
        <title>Complex archaea that bridge the gap between prokaryotes and eukaryotes.</title>
        <authorList>
            <person name="Spang A."/>
            <person name="Saw J.H."/>
            <person name="Jorgensen S.L."/>
            <person name="Zaremba-Niedzwiedzka K."/>
            <person name="Martijn J."/>
            <person name="Lind A.E."/>
            <person name="van Eijk R."/>
            <person name="Schleper C."/>
            <person name="Guy L."/>
            <person name="Ettema T.J."/>
        </authorList>
    </citation>
    <scope>NUCLEOTIDE SEQUENCE</scope>
</reference>
<evidence type="ECO:0000256" key="1">
    <source>
        <dbReference type="SAM" id="MobiDB-lite"/>
    </source>
</evidence>
<comment type="caution">
    <text evidence="2">The sequence shown here is derived from an EMBL/GenBank/DDBJ whole genome shotgun (WGS) entry which is preliminary data.</text>
</comment>
<accession>A0A0F9G826</accession>
<protein>
    <submittedName>
        <fullName evidence="2">Uncharacterized protein</fullName>
    </submittedName>
</protein>
<feature type="region of interest" description="Disordered" evidence="1">
    <location>
        <begin position="1"/>
        <end position="52"/>
    </location>
</feature>
<dbReference type="EMBL" id="LAZR01018822">
    <property type="protein sequence ID" value="KKL94843.1"/>
    <property type="molecule type" value="Genomic_DNA"/>
</dbReference>
<dbReference type="AlphaFoldDB" id="A0A0F9G826"/>